<keyword evidence="6" id="KW-1185">Reference proteome</keyword>
<gene>
    <name evidence="5" type="ORF">BQ4739_LOCUS1116</name>
</gene>
<reference evidence="5 6" key="1">
    <citation type="submission" date="2016-10" db="EMBL/GenBank/DDBJ databases">
        <authorList>
            <person name="Cai Z."/>
        </authorList>
    </citation>
    <scope>NUCLEOTIDE SEQUENCE [LARGE SCALE GENOMIC DNA]</scope>
</reference>
<evidence type="ECO:0000313" key="6">
    <source>
        <dbReference type="Proteomes" id="UP000256970"/>
    </source>
</evidence>
<dbReference type="GO" id="GO:0004674">
    <property type="term" value="F:protein serine/threonine kinase activity"/>
    <property type="evidence" value="ECO:0007669"/>
    <property type="project" value="UniProtKB-EC"/>
</dbReference>
<sequence length="434" mass="48407">MESATPAHSQAAGAEQLHPALAALLSRRALLKSRFKVVEFLDMGGFATVFKCLDTKSGKEVAAKIVVDAETDEHGKLTADTEKNYKAEMKHEHGIYRNIKGSLQSMPTGIPATYCSGAMVEADKKQPKKNYYLSYLVMELLGPRVGCMSLDMQAYRHNKPLLVNHGLCMLTALQSLHERGLVHRDIKPDNFCMPYGYDVNSGDSASHIYLLDMGMAMQWHHPGFSWDDDTYLFCGTVDYSSVRTLFGRHPTPKDDLEGLACTLLEMATGEPPFDLMHSGESSRPLQQDRLRQMAAQKEKQWTSMLSAPSTPGFIKHWMRHLRSLPAQHTMCTADYDTLCRILLSHSVGGLHEMHDDTASSWSAMPVQQQQSGLKRCLPAASRVSNMQSYLSDTATMATAVQSKRFRHREQQQEEEEEEQDSMACGVTLVGSPEA</sequence>
<dbReference type="SUPFAM" id="SSF56112">
    <property type="entry name" value="Protein kinase-like (PK-like)"/>
    <property type="match status" value="1"/>
</dbReference>
<dbReference type="EMBL" id="FNXT01000077">
    <property type="protein sequence ID" value="SZX60581.1"/>
    <property type="molecule type" value="Genomic_DNA"/>
</dbReference>
<proteinExistence type="inferred from homology"/>
<dbReference type="Proteomes" id="UP000256970">
    <property type="component" value="Unassembled WGS sequence"/>
</dbReference>
<dbReference type="PROSITE" id="PS50011">
    <property type="entry name" value="PROTEIN_KINASE_DOM"/>
    <property type="match status" value="1"/>
</dbReference>
<dbReference type="Pfam" id="PF00069">
    <property type="entry name" value="Pkinase"/>
    <property type="match status" value="1"/>
</dbReference>
<dbReference type="InterPro" id="IPR000719">
    <property type="entry name" value="Prot_kinase_dom"/>
</dbReference>
<comment type="similarity">
    <text evidence="1">Belongs to the protein kinase superfamily. CK1 Ser/Thr protein kinase family. Casein kinase I subfamily.</text>
</comment>
<dbReference type="InterPro" id="IPR050235">
    <property type="entry name" value="CK1_Ser-Thr_kinase"/>
</dbReference>
<dbReference type="GO" id="GO:0005524">
    <property type="term" value="F:ATP binding"/>
    <property type="evidence" value="ECO:0007669"/>
    <property type="project" value="InterPro"/>
</dbReference>
<dbReference type="SMART" id="SM00220">
    <property type="entry name" value="S_TKc"/>
    <property type="match status" value="1"/>
</dbReference>
<evidence type="ECO:0000259" key="4">
    <source>
        <dbReference type="PROSITE" id="PS50011"/>
    </source>
</evidence>
<dbReference type="AlphaFoldDB" id="A0A383V638"/>
<dbReference type="EC" id="2.7.11.1" evidence="2"/>
<dbReference type="Gene3D" id="1.10.510.10">
    <property type="entry name" value="Transferase(Phosphotransferase) domain 1"/>
    <property type="match status" value="1"/>
</dbReference>
<feature type="domain" description="Protein kinase" evidence="4">
    <location>
        <begin position="35"/>
        <end position="434"/>
    </location>
</feature>
<evidence type="ECO:0000313" key="5">
    <source>
        <dbReference type="EMBL" id="SZX60581.1"/>
    </source>
</evidence>
<dbReference type="InterPro" id="IPR011009">
    <property type="entry name" value="Kinase-like_dom_sf"/>
</dbReference>
<dbReference type="InterPro" id="IPR008271">
    <property type="entry name" value="Ser/Thr_kinase_AS"/>
</dbReference>
<evidence type="ECO:0000256" key="3">
    <source>
        <dbReference type="SAM" id="MobiDB-lite"/>
    </source>
</evidence>
<accession>A0A383V638</accession>
<evidence type="ECO:0000256" key="2">
    <source>
        <dbReference type="ARBA" id="ARBA00012513"/>
    </source>
</evidence>
<dbReference type="PANTHER" id="PTHR11909">
    <property type="entry name" value="CASEIN KINASE-RELATED"/>
    <property type="match status" value="1"/>
</dbReference>
<organism evidence="5 6">
    <name type="scientific">Tetradesmus obliquus</name>
    <name type="common">Green alga</name>
    <name type="synonym">Acutodesmus obliquus</name>
    <dbReference type="NCBI Taxonomy" id="3088"/>
    <lineage>
        <taxon>Eukaryota</taxon>
        <taxon>Viridiplantae</taxon>
        <taxon>Chlorophyta</taxon>
        <taxon>core chlorophytes</taxon>
        <taxon>Chlorophyceae</taxon>
        <taxon>CS clade</taxon>
        <taxon>Sphaeropleales</taxon>
        <taxon>Scenedesmaceae</taxon>
        <taxon>Tetradesmus</taxon>
    </lineage>
</organism>
<dbReference type="STRING" id="3088.A0A383V638"/>
<protein>
    <recommendedName>
        <fullName evidence="2">non-specific serine/threonine protein kinase</fullName>
        <ecNumber evidence="2">2.7.11.1</ecNumber>
    </recommendedName>
</protein>
<feature type="region of interest" description="Disordered" evidence="3">
    <location>
        <begin position="405"/>
        <end position="434"/>
    </location>
</feature>
<name>A0A383V638_TETOB</name>
<evidence type="ECO:0000256" key="1">
    <source>
        <dbReference type="ARBA" id="ARBA00005926"/>
    </source>
</evidence>
<dbReference type="PROSITE" id="PS00108">
    <property type="entry name" value="PROTEIN_KINASE_ST"/>
    <property type="match status" value="1"/>
</dbReference>